<evidence type="ECO:0000256" key="1">
    <source>
        <dbReference type="ARBA" id="ARBA00004589"/>
    </source>
</evidence>
<reference evidence="12 13" key="2">
    <citation type="journal article" date="2013" name="PLoS Genet.">
        <title>Comparative genome structure, secondary metabolite, and effector coding capacity across Cochliobolus pathogens.</title>
        <authorList>
            <person name="Condon B.J."/>
            <person name="Leng Y."/>
            <person name="Wu D."/>
            <person name="Bushley K.E."/>
            <person name="Ohm R.A."/>
            <person name="Otillar R."/>
            <person name="Martin J."/>
            <person name="Schackwitz W."/>
            <person name="Grimwood J."/>
            <person name="MohdZainudin N."/>
            <person name="Xue C."/>
            <person name="Wang R."/>
            <person name="Manning V.A."/>
            <person name="Dhillon B."/>
            <person name="Tu Z.J."/>
            <person name="Steffenson B.J."/>
            <person name="Salamov A."/>
            <person name="Sun H."/>
            <person name="Lowry S."/>
            <person name="LaButti K."/>
            <person name="Han J."/>
            <person name="Copeland A."/>
            <person name="Lindquist E."/>
            <person name="Barry K."/>
            <person name="Schmutz J."/>
            <person name="Baker S.E."/>
            <person name="Ciuffetti L.M."/>
            <person name="Grigoriev I.V."/>
            <person name="Zhong S."/>
            <person name="Turgeon B.G."/>
        </authorList>
    </citation>
    <scope>NUCLEOTIDE SEQUENCE [LARGE SCALE GENOMIC DNA]</scope>
    <source>
        <strain evidence="13">28A</strain>
    </source>
</reference>
<keyword evidence="13" id="KW-1185">Reference proteome</keyword>
<dbReference type="OrthoDB" id="5431405at2759"/>
<feature type="chain" id="PRO_5004343490" description="CFEM domain-containing protein" evidence="10">
    <location>
        <begin position="20"/>
        <end position="597"/>
    </location>
</feature>
<keyword evidence="5" id="KW-0325">Glycoprotein</keyword>
<reference evidence="12 13" key="1">
    <citation type="journal article" date="2012" name="PLoS Pathog.">
        <title>Diverse lifestyles and strategies of plant pathogenesis encoded in the genomes of eighteen Dothideomycetes fungi.</title>
        <authorList>
            <person name="Ohm R.A."/>
            <person name="Feau N."/>
            <person name="Henrissat B."/>
            <person name="Schoch C.L."/>
            <person name="Horwitz B.A."/>
            <person name="Barry K.W."/>
            <person name="Condon B.J."/>
            <person name="Copeland A.C."/>
            <person name="Dhillon B."/>
            <person name="Glaser F."/>
            <person name="Hesse C.N."/>
            <person name="Kosti I."/>
            <person name="LaButti K."/>
            <person name="Lindquist E.A."/>
            <person name="Lucas S."/>
            <person name="Salamov A.A."/>
            <person name="Bradshaw R.E."/>
            <person name="Ciuffetti L."/>
            <person name="Hamelin R.C."/>
            <person name="Kema G.H.J."/>
            <person name="Lawrence C."/>
            <person name="Scott J.A."/>
            <person name="Spatafora J.W."/>
            <person name="Turgeon B.G."/>
            <person name="de Wit P.J.G.M."/>
            <person name="Zhong S."/>
            <person name="Goodwin S.B."/>
            <person name="Grigoriev I.V."/>
        </authorList>
    </citation>
    <scope>NUCLEOTIDE SEQUENCE [LARGE SCALE GENOMIC DNA]</scope>
    <source>
        <strain evidence="13">28A</strain>
    </source>
</reference>
<dbReference type="RefSeq" id="XP_008029881.1">
    <property type="nucleotide sequence ID" value="XM_008031690.1"/>
</dbReference>
<protein>
    <recommendedName>
        <fullName evidence="11">CFEM domain-containing protein</fullName>
    </recommendedName>
</protein>
<feature type="compositionally biased region" description="Low complexity" evidence="9">
    <location>
        <begin position="438"/>
        <end position="471"/>
    </location>
</feature>
<dbReference type="eggNOG" id="ENOG502RZBR">
    <property type="taxonomic scope" value="Eukaryota"/>
</dbReference>
<organism evidence="12 13">
    <name type="scientific">Exserohilum turcicum (strain 28A)</name>
    <name type="common">Northern leaf blight fungus</name>
    <name type="synonym">Setosphaeria turcica</name>
    <dbReference type="NCBI Taxonomy" id="671987"/>
    <lineage>
        <taxon>Eukaryota</taxon>
        <taxon>Fungi</taxon>
        <taxon>Dikarya</taxon>
        <taxon>Ascomycota</taxon>
        <taxon>Pezizomycotina</taxon>
        <taxon>Dothideomycetes</taxon>
        <taxon>Pleosporomycetidae</taxon>
        <taxon>Pleosporales</taxon>
        <taxon>Pleosporineae</taxon>
        <taxon>Pleosporaceae</taxon>
        <taxon>Exserohilum</taxon>
    </lineage>
</organism>
<feature type="region of interest" description="Disordered" evidence="9">
    <location>
        <begin position="282"/>
        <end position="341"/>
    </location>
</feature>
<dbReference type="EMBL" id="KB908844">
    <property type="protein sequence ID" value="EOA82891.1"/>
    <property type="molecule type" value="Genomic_DNA"/>
</dbReference>
<keyword evidence="4" id="KW-0964">Secreted</keyword>
<dbReference type="AlphaFoldDB" id="R0ICF8"/>
<dbReference type="Pfam" id="PF05730">
    <property type="entry name" value="CFEM"/>
    <property type="match status" value="1"/>
</dbReference>
<evidence type="ECO:0000256" key="3">
    <source>
        <dbReference type="ARBA" id="ARBA00010031"/>
    </source>
</evidence>
<sequence length="597" mass="61477">MKATYALLVTGLASHQVAATWDFFDNFNTPYYSNNECSDKQKGGFNWSDLTDGESVSGYGDFNFSGGWKCSNSFGKRDSLTKRTFGSKCITNTVSKQKPASFGCEKRGFSISHMDVSAQFDAELELHYKMKDGSICKQRSSCSAGGSTLQNTQCGGATGVDIYLGGQHQSGDSCEIGFHNIGFDCSPEKPYTTPSVPDVPKTTTTPKVESSTPVPVSSTPSVCKGEDCKSYPVETPGVSTPKASTPAIQTPVISTPAASKPAVSSPVVSKPVISAPYANTTTSYPAQVPSSVPSSVVKSVSIPPTSETPLATTSSRAPSAPAPSSPASSPAGSLPPVPSTPSYPPLNVTDVVPKCLNSWLQVTAGECKDNTDSKCYCVKPEFTQQVIDCITARCPSDEDAGTALKYFIGICAEHVPKNPMIVGGCPSYIPLNPPSSPPAVSSTAPPATQTSYAAVPPTGQTTPPAKPPTGGASNPPAGTPSVPAAASSTPIGQTPYTAVTYNATTVTVPQVHFATTPPAPGNTPNQPVALVPGPPPSVPAYPTGSTPTRYPTTMGTNVATATSLRPSSPAQFSGIASPLTVVPQGALFGAVLAFLAL</sequence>
<feature type="region of interest" description="Disordered" evidence="9">
    <location>
        <begin position="435"/>
        <end position="489"/>
    </location>
</feature>
<accession>R0ICF8</accession>
<evidence type="ECO:0000313" key="13">
    <source>
        <dbReference type="Proteomes" id="UP000016935"/>
    </source>
</evidence>
<evidence type="ECO:0000256" key="9">
    <source>
        <dbReference type="SAM" id="MobiDB-lite"/>
    </source>
</evidence>
<proteinExistence type="inferred from homology"/>
<keyword evidence="8" id="KW-0449">Lipoprotein</keyword>
<comment type="similarity">
    <text evidence="3">Belongs to the RBT5 family.</text>
</comment>
<dbReference type="GeneID" id="19401816"/>
<feature type="region of interest" description="Disordered" evidence="9">
    <location>
        <begin position="189"/>
        <end position="227"/>
    </location>
</feature>
<feature type="compositionally biased region" description="Low complexity" evidence="9">
    <location>
        <begin position="192"/>
        <end position="222"/>
    </location>
</feature>
<keyword evidence="5" id="KW-0472">Membrane</keyword>
<gene>
    <name evidence="12" type="ORF">SETTUDRAFT_181030</name>
</gene>
<keyword evidence="7" id="KW-1015">Disulfide bond</keyword>
<feature type="compositionally biased region" description="Low complexity" evidence="9">
    <location>
        <begin position="283"/>
        <end position="319"/>
    </location>
</feature>
<evidence type="ECO:0000256" key="4">
    <source>
        <dbReference type="ARBA" id="ARBA00022525"/>
    </source>
</evidence>
<dbReference type="HOGENOM" id="CLU_013457_0_0_1"/>
<feature type="signal peptide" evidence="10">
    <location>
        <begin position="1"/>
        <end position="19"/>
    </location>
</feature>
<evidence type="ECO:0000256" key="6">
    <source>
        <dbReference type="ARBA" id="ARBA00022729"/>
    </source>
</evidence>
<keyword evidence="5" id="KW-0336">GPI-anchor</keyword>
<keyword evidence="6 10" id="KW-0732">Signal</keyword>
<dbReference type="GO" id="GO:0005576">
    <property type="term" value="C:extracellular region"/>
    <property type="evidence" value="ECO:0007669"/>
    <property type="project" value="UniProtKB-SubCell"/>
</dbReference>
<evidence type="ECO:0000259" key="11">
    <source>
        <dbReference type="Pfam" id="PF05730"/>
    </source>
</evidence>
<name>R0ICF8_EXST2</name>
<evidence type="ECO:0000256" key="2">
    <source>
        <dbReference type="ARBA" id="ARBA00004613"/>
    </source>
</evidence>
<evidence type="ECO:0000256" key="5">
    <source>
        <dbReference type="ARBA" id="ARBA00022622"/>
    </source>
</evidence>
<dbReference type="InterPro" id="IPR008427">
    <property type="entry name" value="Extracellular_membr_CFEM_dom"/>
</dbReference>
<evidence type="ECO:0000313" key="12">
    <source>
        <dbReference type="EMBL" id="EOA82891.1"/>
    </source>
</evidence>
<dbReference type="Proteomes" id="UP000016935">
    <property type="component" value="Unassembled WGS sequence"/>
</dbReference>
<evidence type="ECO:0000256" key="8">
    <source>
        <dbReference type="ARBA" id="ARBA00023288"/>
    </source>
</evidence>
<feature type="domain" description="CFEM" evidence="11">
    <location>
        <begin position="353"/>
        <end position="412"/>
    </location>
</feature>
<dbReference type="STRING" id="671987.R0ICF8"/>
<evidence type="ECO:0000256" key="10">
    <source>
        <dbReference type="SAM" id="SignalP"/>
    </source>
</evidence>
<evidence type="ECO:0000256" key="7">
    <source>
        <dbReference type="ARBA" id="ARBA00023157"/>
    </source>
</evidence>
<comment type="subcellular location">
    <subcellularLocation>
        <location evidence="1">Membrane</location>
        <topology evidence="1">Lipid-anchor</topology>
        <topology evidence="1">GPI-anchor</topology>
    </subcellularLocation>
    <subcellularLocation>
        <location evidence="2">Secreted</location>
    </subcellularLocation>
</comment>
<dbReference type="GO" id="GO:0098552">
    <property type="term" value="C:side of membrane"/>
    <property type="evidence" value="ECO:0007669"/>
    <property type="project" value="UniProtKB-KW"/>
</dbReference>